<dbReference type="Pfam" id="PF16363">
    <property type="entry name" value="GDP_Man_Dehyd"/>
    <property type="match status" value="1"/>
</dbReference>
<dbReference type="EMBL" id="KJ504357">
    <property type="protein sequence ID" value="AKA20992.1"/>
    <property type="molecule type" value="Genomic_DNA"/>
</dbReference>
<dbReference type="InterPro" id="IPR036291">
    <property type="entry name" value="NAD(P)-bd_dom_sf"/>
</dbReference>
<dbReference type="SUPFAM" id="SSF51735">
    <property type="entry name" value="NAD(P)-binding Rossmann-fold domains"/>
    <property type="match status" value="1"/>
</dbReference>
<gene>
    <name evidence="2" type="primary">ddhB</name>
</gene>
<evidence type="ECO:0000259" key="1">
    <source>
        <dbReference type="Pfam" id="PF16363"/>
    </source>
</evidence>
<evidence type="ECO:0000313" key="2">
    <source>
        <dbReference type="EMBL" id="AKA20992.1"/>
    </source>
</evidence>
<dbReference type="InterPro" id="IPR013445">
    <property type="entry name" value="CDP_4_6_deHydtase"/>
</dbReference>
<dbReference type="PANTHER" id="PTHR43000">
    <property type="entry name" value="DTDP-D-GLUCOSE 4,6-DEHYDRATASE-RELATED"/>
    <property type="match status" value="1"/>
</dbReference>
<dbReference type="InterPro" id="IPR016040">
    <property type="entry name" value="NAD(P)-bd_dom"/>
</dbReference>
<dbReference type="Gene3D" id="3.40.50.720">
    <property type="entry name" value="NAD(P)-binding Rossmann-like Domain"/>
    <property type="match status" value="1"/>
</dbReference>
<dbReference type="NCBIfam" id="TIGR02622">
    <property type="entry name" value="CDP_4_6_dhtase"/>
    <property type="match status" value="1"/>
</dbReference>
<accession>A0A141AY06</accession>
<dbReference type="AlphaFoldDB" id="A0A141AY06"/>
<protein>
    <submittedName>
        <fullName evidence="2">DdhB</fullName>
    </submittedName>
</protein>
<proteinExistence type="predicted"/>
<dbReference type="Gene3D" id="3.90.25.10">
    <property type="entry name" value="UDP-galactose 4-epimerase, domain 1"/>
    <property type="match status" value="1"/>
</dbReference>
<name>A0A141AY06_YERPU</name>
<sequence>MPGSGSQWIRCVTRSICMNYGKKAGHLGKFGSDMMFDGVYFGKKVMVTGHTGFKGTWLTSWLLKLGANVCGISKGIPTQPSMFEELKLDEKIEHHFCDIRNIEKLKKIVLDYKPDFLFHLAAQAIVSESYADPLTTISTNVMGTANILEILRELENDCTAIIITSDKCYENVEWPWGYKETDAVGGRDIYSGSKGAAEVIFHAYQQSFFKGKNNHIRLATGRAGNVIGGGDWAKDRIVVDCMTNWAKGKIVELRSPSATRPWQHVLEPLSGYLTLGASLYKNFEKLHGESFNFGPKAEQNRTVLELMADLSQSWHIDDKNKAYVVIDNVPFHEAGLLKLNCDKALFYMKWEANLSYKECVSMVGEWYYAFYHKKGNMNDLTMSQIEYYETLAKSRGLIWTK</sequence>
<reference evidence="2" key="1">
    <citation type="submission" date="2014-02" db="EMBL/GenBank/DDBJ databases">
        <title>O-specific polysaccharides of Yersinia pseudotuberculosis.</title>
        <authorList>
            <person name="Kenyon J.J."/>
            <person name="Reeves P.R."/>
        </authorList>
    </citation>
    <scope>NUCLEOTIDE SEQUENCE</scope>
    <source>
        <strain evidence="2">H450/86</strain>
    </source>
</reference>
<organism evidence="2">
    <name type="scientific">Yersinia pseudotuberculosis</name>
    <dbReference type="NCBI Taxonomy" id="633"/>
    <lineage>
        <taxon>Bacteria</taxon>
        <taxon>Pseudomonadati</taxon>
        <taxon>Pseudomonadota</taxon>
        <taxon>Gammaproteobacteria</taxon>
        <taxon>Enterobacterales</taxon>
        <taxon>Yersiniaceae</taxon>
        <taxon>Yersinia</taxon>
    </lineage>
</organism>
<feature type="domain" description="NAD(P)-binding" evidence="1">
    <location>
        <begin position="46"/>
        <end position="362"/>
    </location>
</feature>